<evidence type="ECO:0000313" key="1">
    <source>
        <dbReference type="EMBL" id="CCA20152.1"/>
    </source>
</evidence>
<organism evidence="1">
    <name type="scientific">Albugo laibachii Nc14</name>
    <dbReference type="NCBI Taxonomy" id="890382"/>
    <lineage>
        <taxon>Eukaryota</taxon>
        <taxon>Sar</taxon>
        <taxon>Stramenopiles</taxon>
        <taxon>Oomycota</taxon>
        <taxon>Peronosporomycetes</taxon>
        <taxon>Albuginales</taxon>
        <taxon>Albuginaceae</taxon>
        <taxon>Albugo</taxon>
    </lineage>
</organism>
<reference evidence="1" key="1">
    <citation type="journal article" date="2011" name="PLoS Biol.">
        <title>Gene gain and loss during evolution of obligate parasitism in the white rust pathogen of Arabidopsis thaliana.</title>
        <authorList>
            <person name="Kemen E."/>
            <person name="Gardiner A."/>
            <person name="Schultz-Larsen T."/>
            <person name="Kemen A.C."/>
            <person name="Balmuth A.L."/>
            <person name="Robert-Seilaniantz A."/>
            <person name="Bailey K."/>
            <person name="Holub E."/>
            <person name="Studholme D.J."/>
            <person name="Maclean D."/>
            <person name="Jones J.D."/>
        </authorList>
    </citation>
    <scope>NUCLEOTIDE SEQUENCE</scope>
</reference>
<sequence length="153" mass="17494">MQTKLYSEKDFISSIADRKCDMKSVDLVTKYKILDLSLRRLITMAKEGNGKKKSGPPPILVNELEKDFRDWVIGIQRKGLTLRVKFPSARQSECTILLTDRCVTPLGRSFAHIATEFSYDFPKINKFIMTRLGLEESRSISLTFLLHHSPSSI</sequence>
<dbReference type="HOGENOM" id="CLU_1800312_0_0_1"/>
<protein>
    <submittedName>
        <fullName evidence="1">AlNc14C87G5550 protein</fullName>
    </submittedName>
</protein>
<accession>F0WG18</accession>
<dbReference type="EMBL" id="FR824132">
    <property type="protein sequence ID" value="CCA20152.1"/>
    <property type="molecule type" value="Genomic_DNA"/>
</dbReference>
<name>F0WG18_9STRA</name>
<gene>
    <name evidence="1" type="primary">AlNc14C87G5550</name>
    <name evidence="1" type="ORF">ALNC14_062950</name>
</gene>
<reference evidence="1" key="2">
    <citation type="submission" date="2011-02" db="EMBL/GenBank/DDBJ databases">
        <authorList>
            <person name="MacLean D."/>
        </authorList>
    </citation>
    <scope>NUCLEOTIDE SEQUENCE</scope>
</reference>
<proteinExistence type="predicted"/>
<dbReference type="AlphaFoldDB" id="F0WG18"/>